<dbReference type="GO" id="GO:0055129">
    <property type="term" value="P:L-proline biosynthetic process"/>
    <property type="evidence" value="ECO:0007669"/>
    <property type="project" value="UniProtKB-UniPathway"/>
</dbReference>
<dbReference type="SUPFAM" id="SSF53383">
    <property type="entry name" value="PLP-dependent transferases"/>
    <property type="match status" value="1"/>
</dbReference>
<dbReference type="GO" id="GO:0042802">
    <property type="term" value="F:identical protein binding"/>
    <property type="evidence" value="ECO:0007669"/>
    <property type="project" value="TreeGrafter"/>
</dbReference>
<evidence type="ECO:0000256" key="9">
    <source>
        <dbReference type="SAM" id="MobiDB-lite"/>
    </source>
</evidence>
<feature type="non-terminal residue" evidence="10">
    <location>
        <position position="820"/>
    </location>
</feature>
<keyword evidence="6 10" id="KW-0808">Transferase</keyword>
<feature type="compositionally biased region" description="Polar residues" evidence="9">
    <location>
        <begin position="1"/>
        <end position="24"/>
    </location>
</feature>
<evidence type="ECO:0000256" key="1">
    <source>
        <dbReference type="ARBA" id="ARBA00001933"/>
    </source>
</evidence>
<comment type="cofactor">
    <cofactor evidence="1">
        <name>pyridoxal 5'-phosphate</name>
        <dbReference type="ChEBI" id="CHEBI:597326"/>
    </cofactor>
</comment>
<dbReference type="GO" id="GO:0010121">
    <property type="term" value="P:L-arginine catabolic process to proline via ornithine"/>
    <property type="evidence" value="ECO:0007669"/>
    <property type="project" value="TreeGrafter"/>
</dbReference>
<dbReference type="EC" id="2.6.1.13" evidence="4"/>
<dbReference type="AlphaFoldDB" id="A0A0V1N6W6"/>
<evidence type="ECO:0000256" key="3">
    <source>
        <dbReference type="ARBA" id="ARBA00008954"/>
    </source>
</evidence>
<comment type="similarity">
    <text evidence="3">Belongs to the class-III pyridoxal-phosphate-dependent aminotransferase family.</text>
</comment>
<protein>
    <recommendedName>
        <fullName evidence="4">ornithine aminotransferase</fullName>
        <ecNumber evidence="4">2.6.1.13</ecNumber>
    </recommendedName>
    <alternativeName>
        <fullName evidence="8">Ornithine--oxo-acid aminotransferase</fullName>
    </alternativeName>
</protein>
<dbReference type="InterPro" id="IPR015421">
    <property type="entry name" value="PyrdxlP-dep_Trfase_major"/>
</dbReference>
<dbReference type="STRING" id="268474.A0A0V1N6W6"/>
<evidence type="ECO:0000256" key="7">
    <source>
        <dbReference type="ARBA" id="ARBA00022898"/>
    </source>
</evidence>
<dbReference type="GO" id="GO:0030170">
    <property type="term" value="F:pyridoxal phosphate binding"/>
    <property type="evidence" value="ECO:0007669"/>
    <property type="project" value="InterPro"/>
</dbReference>
<dbReference type="GO" id="GO:0004587">
    <property type="term" value="F:ornithine aminotransferase activity"/>
    <property type="evidence" value="ECO:0007669"/>
    <property type="project" value="UniProtKB-EC"/>
</dbReference>
<comment type="caution">
    <text evidence="10">The sequence shown here is derived from an EMBL/GenBank/DDBJ whole genome shotgun (WGS) entry which is preliminary data.</text>
</comment>
<evidence type="ECO:0000256" key="4">
    <source>
        <dbReference type="ARBA" id="ARBA00012924"/>
    </source>
</evidence>
<dbReference type="UniPathway" id="UPA00098">
    <property type="reaction ID" value="UER00358"/>
</dbReference>
<evidence type="ECO:0000313" key="11">
    <source>
        <dbReference type="Proteomes" id="UP000054843"/>
    </source>
</evidence>
<keyword evidence="7" id="KW-0663">Pyridoxal phosphate</keyword>
<feature type="non-terminal residue" evidence="10">
    <location>
        <position position="1"/>
    </location>
</feature>
<dbReference type="InterPro" id="IPR005814">
    <property type="entry name" value="Aminotrans_3"/>
</dbReference>
<dbReference type="FunFam" id="3.40.640.10:FF:000011">
    <property type="entry name" value="Ornithine aminotransferase"/>
    <property type="match status" value="1"/>
</dbReference>
<name>A0A0V1N6W6_9BILA</name>
<dbReference type="OrthoDB" id="5915216at2759"/>
<dbReference type="Gene3D" id="2.120.10.30">
    <property type="entry name" value="TolB, C-terminal domain"/>
    <property type="match status" value="1"/>
</dbReference>
<evidence type="ECO:0000256" key="8">
    <source>
        <dbReference type="ARBA" id="ARBA00030587"/>
    </source>
</evidence>
<sequence>LEHQPSLPTTEPENSSSRTLNPTVIWSEPPPSIQESTVGEPPESDSAEDVLITPRTFNFESWTEQSPWTENVQSKAIGFITSGRSGAVAVDPGKSRFMLHVKPTIVIEDQESVQLVMVNELELDHFGKASGMTLRNHILAVCSYTFGQIVLFEPETLKKLTELNCDGCTLFDLDIMSNGDLVSVDAKHEKVIKMRSTGERLAERHVHGATRGVSVCMDDRIYVLVEGGPYIHLLDSFLNNLGTITFYKNQSSKLDCRYLLCIENLLHISCDDAVYLLDVQNGNVTSIQPTENSVYGLGIGVDASDNVFVAKRGSSSVDVFKKDGQFLKTLNADRQFLCLGDAVAHGYKIMMDNFNIHLMMNNRTKLVGYKDEDVYTLLIRRSSDNTSMSAMSTEGEHTRSNFGLRATAKGKFFCEGCVFGSMTQKPHKEIIERRQSVPGEILHANVCGPFIHPSVGGSRYFICFKDESSEYRMKGKGEILRYLKIALAEIKQGIGCDVQRIRTYGGTEFVNKEFDKFLIERGIVHEESSPYTPQCNEWLKERTIHSLKRQGEYEKFMTNLFGYDKLLLMNSGVEGCKSALKLARRWAYDVKRVPENKAEVIFVEGNFWGRSLAAVSSSTDQESYGGFGPFMPGFKVIPYDDPRALEQVLNMNGNNVTAFMVEPIQGEAGVRVPKDGYLRKVAEICQRYNVLLVVHEVQTGLGRPGKRLCSDYENVRPDILILGKVLSGGCYPISAVLCDYSIMLNIKLGQHGSTFGGNPLACPLAMAAVRLVEEENLASNTFNMGQLFHQQMHDLPSAIVKTVRGKGLLNAIEINNGYDV</sequence>
<dbReference type="InterPro" id="IPR050103">
    <property type="entry name" value="Class-III_PLP-dep_AT"/>
</dbReference>
<keyword evidence="11" id="KW-1185">Reference proteome</keyword>
<comment type="pathway">
    <text evidence="2">Amino-acid biosynthesis; L-proline biosynthesis; L-glutamate 5-semialdehyde from L-ornithine: step 1/1.</text>
</comment>
<evidence type="ECO:0000256" key="6">
    <source>
        <dbReference type="ARBA" id="ARBA00022679"/>
    </source>
</evidence>
<proteinExistence type="inferred from homology"/>
<dbReference type="SUPFAM" id="SSF53098">
    <property type="entry name" value="Ribonuclease H-like"/>
    <property type="match status" value="1"/>
</dbReference>
<reference evidence="10 11" key="1">
    <citation type="submission" date="2015-01" db="EMBL/GenBank/DDBJ databases">
        <title>Evolution of Trichinella species and genotypes.</title>
        <authorList>
            <person name="Korhonen P.K."/>
            <person name="Edoardo P."/>
            <person name="Giuseppe L.R."/>
            <person name="Gasser R.B."/>
        </authorList>
    </citation>
    <scope>NUCLEOTIDE SEQUENCE [LARGE SCALE GENOMIC DNA]</scope>
    <source>
        <strain evidence="10">ISS1980</strain>
    </source>
</reference>
<dbReference type="InterPro" id="IPR011042">
    <property type="entry name" value="6-blade_b-propeller_TolB-like"/>
</dbReference>
<dbReference type="NCBIfam" id="TIGR01885">
    <property type="entry name" value="Orn_aminotrans"/>
    <property type="match status" value="1"/>
</dbReference>
<dbReference type="PANTHER" id="PTHR11986:SF18">
    <property type="entry name" value="ORNITHINE AMINOTRANSFERASE, MITOCHONDRIAL"/>
    <property type="match status" value="1"/>
</dbReference>
<dbReference type="Proteomes" id="UP000054843">
    <property type="component" value="Unassembled WGS sequence"/>
</dbReference>
<dbReference type="InterPro" id="IPR015422">
    <property type="entry name" value="PyrdxlP-dep_Trfase_small"/>
</dbReference>
<accession>A0A0V1N6W6</accession>
<evidence type="ECO:0000313" key="10">
    <source>
        <dbReference type="EMBL" id="KRZ79761.1"/>
    </source>
</evidence>
<evidence type="ECO:0000256" key="5">
    <source>
        <dbReference type="ARBA" id="ARBA00022576"/>
    </source>
</evidence>
<gene>
    <name evidence="10" type="primary">Oat</name>
    <name evidence="10" type="ORF">T10_1563</name>
</gene>
<dbReference type="InterPro" id="IPR010164">
    <property type="entry name" value="Orn_aminotrans"/>
</dbReference>
<dbReference type="Gene3D" id="3.90.1150.10">
    <property type="entry name" value="Aspartate Aminotransferase, domain 1"/>
    <property type="match status" value="1"/>
</dbReference>
<keyword evidence="5 10" id="KW-0032">Aminotransferase</keyword>
<feature type="region of interest" description="Disordered" evidence="9">
    <location>
        <begin position="1"/>
        <end position="47"/>
    </location>
</feature>
<dbReference type="GO" id="GO:0005737">
    <property type="term" value="C:cytoplasm"/>
    <property type="evidence" value="ECO:0007669"/>
    <property type="project" value="TreeGrafter"/>
</dbReference>
<dbReference type="CDD" id="cd00610">
    <property type="entry name" value="OAT_like"/>
    <property type="match status" value="1"/>
</dbReference>
<evidence type="ECO:0000256" key="2">
    <source>
        <dbReference type="ARBA" id="ARBA00004998"/>
    </source>
</evidence>
<dbReference type="Gene3D" id="3.40.640.10">
    <property type="entry name" value="Type I PLP-dependent aspartate aminotransferase-like (Major domain)"/>
    <property type="match status" value="1"/>
</dbReference>
<dbReference type="SUPFAM" id="SSF101898">
    <property type="entry name" value="NHL repeat"/>
    <property type="match status" value="1"/>
</dbReference>
<dbReference type="EMBL" id="JYDO01000005">
    <property type="protein sequence ID" value="KRZ79761.1"/>
    <property type="molecule type" value="Genomic_DNA"/>
</dbReference>
<dbReference type="PANTHER" id="PTHR11986">
    <property type="entry name" value="AMINOTRANSFERASE CLASS III"/>
    <property type="match status" value="1"/>
</dbReference>
<dbReference type="Pfam" id="PF00202">
    <property type="entry name" value="Aminotran_3"/>
    <property type="match status" value="1"/>
</dbReference>
<dbReference type="InterPro" id="IPR012337">
    <property type="entry name" value="RNaseH-like_sf"/>
</dbReference>
<dbReference type="InterPro" id="IPR015424">
    <property type="entry name" value="PyrdxlP-dep_Trfase"/>
</dbReference>
<organism evidence="10 11">
    <name type="scientific">Trichinella papuae</name>
    <dbReference type="NCBI Taxonomy" id="268474"/>
    <lineage>
        <taxon>Eukaryota</taxon>
        <taxon>Metazoa</taxon>
        <taxon>Ecdysozoa</taxon>
        <taxon>Nematoda</taxon>
        <taxon>Enoplea</taxon>
        <taxon>Dorylaimia</taxon>
        <taxon>Trichinellida</taxon>
        <taxon>Trichinellidae</taxon>
        <taxon>Trichinella</taxon>
    </lineage>
</organism>
<dbReference type="GO" id="GO:0019544">
    <property type="term" value="P:L-arginine catabolic process to L-glutamate"/>
    <property type="evidence" value="ECO:0007669"/>
    <property type="project" value="TreeGrafter"/>
</dbReference>